<evidence type="ECO:0000256" key="4">
    <source>
        <dbReference type="ARBA" id="ARBA00022692"/>
    </source>
</evidence>
<feature type="transmembrane region" description="Helical" evidence="7">
    <location>
        <begin position="189"/>
        <end position="210"/>
    </location>
</feature>
<evidence type="ECO:0000313" key="10">
    <source>
        <dbReference type="Proteomes" id="UP001226577"/>
    </source>
</evidence>
<proteinExistence type="inferred from homology"/>
<dbReference type="PANTHER" id="PTHR12677:SF59">
    <property type="entry name" value="GOLGI APPARATUS MEMBRANE PROTEIN TVP38-RELATED"/>
    <property type="match status" value="1"/>
</dbReference>
<comment type="subcellular location">
    <subcellularLocation>
        <location evidence="1 7">Cell membrane</location>
        <topology evidence="1 7">Multi-pass membrane protein</topology>
    </subcellularLocation>
</comment>
<feature type="transmembrane region" description="Helical" evidence="7">
    <location>
        <begin position="131"/>
        <end position="152"/>
    </location>
</feature>
<dbReference type="InterPro" id="IPR032816">
    <property type="entry name" value="VTT_dom"/>
</dbReference>
<evidence type="ECO:0000259" key="8">
    <source>
        <dbReference type="Pfam" id="PF09335"/>
    </source>
</evidence>
<comment type="similarity">
    <text evidence="2 7">Belongs to the TVP38/TMEM64 family.</text>
</comment>
<evidence type="ECO:0000256" key="6">
    <source>
        <dbReference type="ARBA" id="ARBA00023136"/>
    </source>
</evidence>
<evidence type="ECO:0000256" key="3">
    <source>
        <dbReference type="ARBA" id="ARBA00022475"/>
    </source>
</evidence>
<accession>A0ABT9RZD3</accession>
<feature type="transmembrane region" description="Helical" evidence="7">
    <location>
        <begin position="78"/>
        <end position="102"/>
    </location>
</feature>
<feature type="transmembrane region" description="Helical" evidence="7">
    <location>
        <begin position="159"/>
        <end position="183"/>
    </location>
</feature>
<dbReference type="PANTHER" id="PTHR12677">
    <property type="entry name" value="GOLGI APPARATUS MEMBRANE PROTEIN TVP38-RELATED"/>
    <property type="match status" value="1"/>
</dbReference>
<comment type="caution">
    <text evidence="9">The sequence shown here is derived from an EMBL/GenBank/DDBJ whole genome shotgun (WGS) entry which is preliminary data.</text>
</comment>
<organism evidence="9 10">
    <name type="scientific">Pseudarthrobacter enclensis</name>
    <dbReference type="NCBI Taxonomy" id="993070"/>
    <lineage>
        <taxon>Bacteria</taxon>
        <taxon>Bacillati</taxon>
        <taxon>Actinomycetota</taxon>
        <taxon>Actinomycetes</taxon>
        <taxon>Micrococcales</taxon>
        <taxon>Micrococcaceae</taxon>
        <taxon>Pseudarthrobacter</taxon>
    </lineage>
</organism>
<evidence type="ECO:0000256" key="1">
    <source>
        <dbReference type="ARBA" id="ARBA00004651"/>
    </source>
</evidence>
<feature type="transmembrane region" description="Helical" evidence="7">
    <location>
        <begin position="46"/>
        <end position="66"/>
    </location>
</feature>
<dbReference type="Pfam" id="PF09335">
    <property type="entry name" value="VTT_dom"/>
    <property type="match status" value="1"/>
</dbReference>
<keyword evidence="3 7" id="KW-1003">Cell membrane</keyword>
<dbReference type="Proteomes" id="UP001226577">
    <property type="component" value="Unassembled WGS sequence"/>
</dbReference>
<evidence type="ECO:0000256" key="7">
    <source>
        <dbReference type="RuleBase" id="RU366058"/>
    </source>
</evidence>
<evidence type="ECO:0000313" key="9">
    <source>
        <dbReference type="EMBL" id="MDP9890125.1"/>
    </source>
</evidence>
<name>A0ABT9RZD3_9MICC</name>
<gene>
    <name evidence="9" type="ORF">J2X98_003737</name>
</gene>
<keyword evidence="4 7" id="KW-0812">Transmembrane</keyword>
<evidence type="ECO:0000256" key="2">
    <source>
        <dbReference type="ARBA" id="ARBA00008640"/>
    </source>
</evidence>
<sequence length="221" mass="22942">MARSLPGRHRALIRLVWLLVFIAAAAAAVLLFPLPSVDDLQRYFTGTPWGAGVFILGYAALTLSPVPKNLLSIGAGVVFGFAGGTGVVLSAALLGATAAFWLGRWLGRDAVEAFTGAGVEKLDGLLRRRGFTAVVGVRLVPVLPFTAINYLAGLTSVSWWPYLLGTAVGILPGTLSYVTLGAFGAQLGWQVQSAAAALGLLTIAGLVVAARMRRQKGAGNV</sequence>
<dbReference type="EMBL" id="JAUSRE010000023">
    <property type="protein sequence ID" value="MDP9890125.1"/>
    <property type="molecule type" value="Genomic_DNA"/>
</dbReference>
<keyword evidence="10" id="KW-1185">Reference proteome</keyword>
<dbReference type="InterPro" id="IPR015414">
    <property type="entry name" value="TMEM64"/>
</dbReference>
<feature type="transmembrane region" description="Helical" evidence="7">
    <location>
        <begin position="12"/>
        <end position="34"/>
    </location>
</feature>
<reference evidence="9 10" key="1">
    <citation type="submission" date="2023-07" db="EMBL/GenBank/DDBJ databases">
        <title>Sorghum-associated microbial communities from plants grown in Nebraska, USA.</title>
        <authorList>
            <person name="Schachtman D."/>
        </authorList>
    </citation>
    <scope>NUCLEOTIDE SEQUENCE [LARGE SCALE GENOMIC DNA]</scope>
    <source>
        <strain evidence="9 10">CC222</strain>
    </source>
</reference>
<evidence type="ECO:0000256" key="5">
    <source>
        <dbReference type="ARBA" id="ARBA00022989"/>
    </source>
</evidence>
<protein>
    <recommendedName>
        <fullName evidence="7">TVP38/TMEM64 family membrane protein</fullName>
    </recommendedName>
</protein>
<feature type="domain" description="VTT" evidence="8">
    <location>
        <begin position="66"/>
        <end position="182"/>
    </location>
</feature>
<keyword evidence="5 7" id="KW-1133">Transmembrane helix</keyword>
<keyword evidence="6 7" id="KW-0472">Membrane</keyword>
<dbReference type="RefSeq" id="WP_307311015.1">
    <property type="nucleotide sequence ID" value="NZ_JAUSRE010000023.1"/>
</dbReference>